<dbReference type="AlphaFoldDB" id="A0A5C6PHC5"/>
<dbReference type="PANTHER" id="PTHR47027">
    <property type="entry name" value="REVERSE TRANSCRIPTASE DOMAIN-CONTAINING PROTEIN"/>
    <property type="match status" value="1"/>
</dbReference>
<dbReference type="PANTHER" id="PTHR47027:SF30">
    <property type="entry name" value="THAP-TYPE DOMAIN-CONTAINING PROTEIN"/>
    <property type="match status" value="1"/>
</dbReference>
<protein>
    <submittedName>
        <fullName evidence="2">Uncharacterized protein</fullName>
    </submittedName>
</protein>
<gene>
    <name evidence="2" type="ORF">D4764_12G0010400</name>
</gene>
<comment type="caution">
    <text evidence="2">The sequence shown here is derived from an EMBL/GenBank/DDBJ whole genome shotgun (WGS) entry which is preliminary data.</text>
</comment>
<feature type="compositionally biased region" description="Low complexity" evidence="1">
    <location>
        <begin position="139"/>
        <end position="166"/>
    </location>
</feature>
<feature type="compositionally biased region" description="Basic and acidic residues" evidence="1">
    <location>
        <begin position="195"/>
        <end position="207"/>
    </location>
</feature>
<dbReference type="Proteomes" id="UP000324091">
    <property type="component" value="Chromosome 12"/>
</dbReference>
<proteinExistence type="predicted"/>
<keyword evidence="3" id="KW-1185">Reference proteome</keyword>
<sequence length="256" mass="29796">MVLRGSSLVISRSGLCSLQMMWSCWRHWPVTSNDRWIGSPPSVKGSKAMVLNRKKVDCLLRVKEEILPQVEEFKYLGVLFTSEGRMKQEIHRRIGAASAVMRTLHQSVVVKRDLSQKAKLSIYRSIFVPTLTYGHELWQPPRSQQPSRAQQPQRAQKPPRVQQPPREQQPPRVQPQPANYQQQQQAELLVVYEENGRERERSRETTQEKTSSLIYSVRRRGEERKGKERRGEERRGEERRGEEARDVSADTNNLSE</sequence>
<accession>A0A5C6PHC5</accession>
<name>A0A5C6PHC5_9TELE</name>
<feature type="region of interest" description="Disordered" evidence="1">
    <location>
        <begin position="138"/>
        <end position="183"/>
    </location>
</feature>
<reference evidence="2 3" key="1">
    <citation type="submission" date="2019-04" db="EMBL/GenBank/DDBJ databases">
        <title>Chromosome genome assembly for Takifugu flavidus.</title>
        <authorList>
            <person name="Xiao S."/>
        </authorList>
    </citation>
    <scope>NUCLEOTIDE SEQUENCE [LARGE SCALE GENOMIC DNA]</scope>
    <source>
        <strain evidence="2">HTHZ2018</strain>
        <tissue evidence="2">Muscle</tissue>
    </source>
</reference>
<evidence type="ECO:0000313" key="3">
    <source>
        <dbReference type="Proteomes" id="UP000324091"/>
    </source>
</evidence>
<organism evidence="2 3">
    <name type="scientific">Takifugu flavidus</name>
    <name type="common">sansaifugu</name>
    <dbReference type="NCBI Taxonomy" id="433684"/>
    <lineage>
        <taxon>Eukaryota</taxon>
        <taxon>Metazoa</taxon>
        <taxon>Chordata</taxon>
        <taxon>Craniata</taxon>
        <taxon>Vertebrata</taxon>
        <taxon>Euteleostomi</taxon>
        <taxon>Actinopterygii</taxon>
        <taxon>Neopterygii</taxon>
        <taxon>Teleostei</taxon>
        <taxon>Neoteleostei</taxon>
        <taxon>Acanthomorphata</taxon>
        <taxon>Eupercaria</taxon>
        <taxon>Tetraodontiformes</taxon>
        <taxon>Tetradontoidea</taxon>
        <taxon>Tetraodontidae</taxon>
        <taxon>Takifugu</taxon>
    </lineage>
</organism>
<dbReference type="EMBL" id="RHFK02000004">
    <property type="protein sequence ID" value="TWW77650.1"/>
    <property type="molecule type" value="Genomic_DNA"/>
</dbReference>
<feature type="region of interest" description="Disordered" evidence="1">
    <location>
        <begin position="195"/>
        <end position="256"/>
    </location>
</feature>
<evidence type="ECO:0000313" key="2">
    <source>
        <dbReference type="EMBL" id="TWW77650.1"/>
    </source>
</evidence>
<evidence type="ECO:0000256" key="1">
    <source>
        <dbReference type="SAM" id="MobiDB-lite"/>
    </source>
</evidence>
<feature type="compositionally biased region" description="Basic and acidic residues" evidence="1">
    <location>
        <begin position="219"/>
        <end position="248"/>
    </location>
</feature>